<dbReference type="AlphaFoldDB" id="A0A1T4VZ05"/>
<keyword evidence="2" id="KW-1185">Reference proteome</keyword>
<dbReference type="Proteomes" id="UP000190162">
    <property type="component" value="Unassembled WGS sequence"/>
</dbReference>
<evidence type="ECO:0000313" key="2">
    <source>
        <dbReference type="Proteomes" id="UP000190162"/>
    </source>
</evidence>
<organism evidence="1 2">
    <name type="scientific">Enterovibrio nigricans DSM 22720</name>
    <dbReference type="NCBI Taxonomy" id="1121868"/>
    <lineage>
        <taxon>Bacteria</taxon>
        <taxon>Pseudomonadati</taxon>
        <taxon>Pseudomonadota</taxon>
        <taxon>Gammaproteobacteria</taxon>
        <taxon>Vibrionales</taxon>
        <taxon>Vibrionaceae</taxon>
        <taxon>Enterovibrio</taxon>
    </lineage>
</organism>
<dbReference type="EMBL" id="FUXU01000126">
    <property type="protein sequence ID" value="SKA70250.1"/>
    <property type="molecule type" value="Genomic_DNA"/>
</dbReference>
<name>A0A1T4VZ05_9GAMM</name>
<reference evidence="2" key="1">
    <citation type="submission" date="2017-02" db="EMBL/GenBank/DDBJ databases">
        <authorList>
            <person name="Varghese N."/>
            <person name="Submissions S."/>
        </authorList>
    </citation>
    <scope>NUCLEOTIDE SEQUENCE [LARGE SCALE GENOMIC DNA]</scope>
    <source>
        <strain evidence="2">DSM 22720</strain>
    </source>
</reference>
<accession>A0A1T4VZ05</accession>
<dbReference type="OrthoDB" id="5917820at2"/>
<proteinExistence type="predicted"/>
<sequence>MKVRTENGLVYDCAHPKCRLHLSRTQGKGFAFIQCLDTGLDGKAERVKRYWGAYADSLDNRENGESIYHIMRTGSPWPDLPQ</sequence>
<gene>
    <name evidence="1" type="ORF">SAMN02745132_04560</name>
</gene>
<evidence type="ECO:0000313" key="1">
    <source>
        <dbReference type="EMBL" id="SKA70250.1"/>
    </source>
</evidence>
<protein>
    <submittedName>
        <fullName evidence="1">Uncharacterized protein</fullName>
    </submittedName>
</protein>